<dbReference type="AlphaFoldDB" id="A0AAV7NM34"/>
<dbReference type="Proteomes" id="UP001066276">
    <property type="component" value="Chromosome 8"/>
</dbReference>
<name>A0AAV7NM34_PLEWA</name>
<protein>
    <submittedName>
        <fullName evidence="2">Uncharacterized protein</fullName>
    </submittedName>
</protein>
<feature type="compositionally biased region" description="Basic and acidic residues" evidence="1">
    <location>
        <begin position="230"/>
        <end position="241"/>
    </location>
</feature>
<proteinExistence type="predicted"/>
<evidence type="ECO:0000256" key="1">
    <source>
        <dbReference type="SAM" id="MobiDB-lite"/>
    </source>
</evidence>
<accession>A0AAV7NM34</accession>
<sequence>MSLAGFQAGDEEFDLAMLETYTVKQLRAFYRDTCVPTQKATRKEAFQMALRAWAEAQTEEDVEEEGSEDGLSEEFVPSVDESTTAIVPHAKRGSSVSDQGLTVEERREERGFQLQMARLKIEAQQEERRAEREAKQAESERAARQIEAERAEAAAERANKKLLLAHELSLKELEIKARQSESSKLCQHLVDSKLTDPRKIAEEADLWVSTRVSKKASGADTHKGGQGSQQKKERGEKRKVF</sequence>
<evidence type="ECO:0000313" key="2">
    <source>
        <dbReference type="EMBL" id="KAJ1113855.1"/>
    </source>
</evidence>
<feature type="region of interest" description="Disordered" evidence="1">
    <location>
        <begin position="129"/>
        <end position="154"/>
    </location>
</feature>
<keyword evidence="3" id="KW-1185">Reference proteome</keyword>
<dbReference type="EMBL" id="JANPWB010000012">
    <property type="protein sequence ID" value="KAJ1113855.1"/>
    <property type="molecule type" value="Genomic_DNA"/>
</dbReference>
<organism evidence="2 3">
    <name type="scientific">Pleurodeles waltl</name>
    <name type="common">Iberian ribbed newt</name>
    <dbReference type="NCBI Taxonomy" id="8319"/>
    <lineage>
        <taxon>Eukaryota</taxon>
        <taxon>Metazoa</taxon>
        <taxon>Chordata</taxon>
        <taxon>Craniata</taxon>
        <taxon>Vertebrata</taxon>
        <taxon>Euteleostomi</taxon>
        <taxon>Amphibia</taxon>
        <taxon>Batrachia</taxon>
        <taxon>Caudata</taxon>
        <taxon>Salamandroidea</taxon>
        <taxon>Salamandridae</taxon>
        <taxon>Pleurodelinae</taxon>
        <taxon>Pleurodeles</taxon>
    </lineage>
</organism>
<feature type="compositionally biased region" description="Acidic residues" evidence="1">
    <location>
        <begin position="57"/>
        <end position="72"/>
    </location>
</feature>
<feature type="region of interest" description="Disordered" evidence="1">
    <location>
        <begin position="211"/>
        <end position="241"/>
    </location>
</feature>
<gene>
    <name evidence="2" type="ORF">NDU88_002096</name>
</gene>
<comment type="caution">
    <text evidence="2">The sequence shown here is derived from an EMBL/GenBank/DDBJ whole genome shotgun (WGS) entry which is preliminary data.</text>
</comment>
<feature type="region of interest" description="Disordered" evidence="1">
    <location>
        <begin position="55"/>
        <end position="79"/>
    </location>
</feature>
<reference evidence="2" key="1">
    <citation type="journal article" date="2022" name="bioRxiv">
        <title>Sequencing and chromosome-scale assembly of the giantPleurodeles waltlgenome.</title>
        <authorList>
            <person name="Brown T."/>
            <person name="Elewa A."/>
            <person name="Iarovenko S."/>
            <person name="Subramanian E."/>
            <person name="Araus A.J."/>
            <person name="Petzold A."/>
            <person name="Susuki M."/>
            <person name="Suzuki K.-i.T."/>
            <person name="Hayashi T."/>
            <person name="Toyoda A."/>
            <person name="Oliveira C."/>
            <person name="Osipova E."/>
            <person name="Leigh N.D."/>
            <person name="Simon A."/>
            <person name="Yun M.H."/>
        </authorList>
    </citation>
    <scope>NUCLEOTIDE SEQUENCE</scope>
    <source>
        <strain evidence="2">20211129_DDA</strain>
        <tissue evidence="2">Liver</tissue>
    </source>
</reference>
<evidence type="ECO:0000313" key="3">
    <source>
        <dbReference type="Proteomes" id="UP001066276"/>
    </source>
</evidence>